<dbReference type="EMBL" id="AP012273">
    <property type="protein sequence ID" value="BAO44112.1"/>
    <property type="molecule type" value="Genomic_DNA"/>
</dbReference>
<proteinExistence type="predicted"/>
<organism evidence="1 2">
    <name type="scientific">Thiolapillus brandeum</name>
    <dbReference type="NCBI Taxonomy" id="1076588"/>
    <lineage>
        <taxon>Bacteria</taxon>
        <taxon>Pseudomonadati</taxon>
        <taxon>Pseudomonadota</taxon>
        <taxon>Gammaproteobacteria</taxon>
        <taxon>Chromatiales</taxon>
        <taxon>Sedimenticolaceae</taxon>
        <taxon>Thiolapillus</taxon>
    </lineage>
</organism>
<gene>
    <name evidence="1" type="ORF">TBH_C1187</name>
</gene>
<dbReference type="OrthoDB" id="191143at2"/>
<dbReference type="Pfam" id="PF13557">
    <property type="entry name" value="Phenol_MetA_deg"/>
    <property type="match status" value="1"/>
</dbReference>
<dbReference type="AlphaFoldDB" id="A0A7U6GIA5"/>
<dbReference type="KEGG" id="tbn:TBH_C1187"/>
<reference evidence="1 2" key="1">
    <citation type="journal article" date="2014" name="PLoS ONE">
        <title>Physiological and genomic features of a novel sulfur-oxidizing gammaproteobacterium belonging to a previously uncultivated symbiotic lineage isolated from a hydrothermal vent.</title>
        <authorList>
            <person name="Nunoura T."/>
            <person name="Takaki Y."/>
            <person name="Kazama H."/>
            <person name="Kakuta J."/>
            <person name="Shimamura S."/>
            <person name="Makita H."/>
            <person name="Hirai M."/>
            <person name="Miyazaki M."/>
            <person name="Takai K."/>
        </authorList>
    </citation>
    <scope>NUCLEOTIDE SEQUENCE [LARGE SCALE GENOMIC DNA]</scope>
    <source>
        <strain evidence="1 2">Hiromi1</strain>
    </source>
</reference>
<evidence type="ECO:0000313" key="2">
    <source>
        <dbReference type="Proteomes" id="UP000031631"/>
    </source>
</evidence>
<keyword evidence="2" id="KW-1185">Reference proteome</keyword>
<protein>
    <recommendedName>
        <fullName evidence="3">Transporter</fullName>
    </recommendedName>
</protein>
<sequence length="322" mass="35142">MTVQPIPGLSFWPQFIGLRERSLLSLLFIVLFFLTGQVYALGDGPRAYWVVPKDMNFLNPMWISLDSNHGLDDALVLDDAEFDTDIFALMYTRTLSVGGNLGGISVILPGGKLEGGLAGTAFQGESSGLGDLNAIGVVSLFGAPAMEAKEFSSFVPNTALDLLFAVTAPTGEYDADETINLGSNRWSFRFGMPFIHYFQTGLGKTTTLELQPSVTFFTKNDEVAGAVNELEQDPIYKLEAHLTHDFNPMFWGSIDALYTSGGETILDGIDQDNSQRSFQAGLTLGAYFSKSTGVYVTYGEVLSHNDNAQDGSGYRVVFKYIY</sequence>
<name>A0A7U6GIA5_9GAMM</name>
<dbReference type="RefSeq" id="WP_082030619.1">
    <property type="nucleotide sequence ID" value="NZ_AP012273.1"/>
</dbReference>
<evidence type="ECO:0008006" key="3">
    <source>
        <dbReference type="Google" id="ProtNLM"/>
    </source>
</evidence>
<dbReference type="Proteomes" id="UP000031631">
    <property type="component" value="Chromosome"/>
</dbReference>
<evidence type="ECO:0000313" key="1">
    <source>
        <dbReference type="EMBL" id="BAO44112.1"/>
    </source>
</evidence>
<dbReference type="InterPro" id="IPR025737">
    <property type="entry name" value="FApF"/>
</dbReference>
<accession>A0A7U6GIA5</accession>